<keyword evidence="3" id="KW-1185">Reference proteome</keyword>
<name>A0ABP7I115_9ACTN</name>
<sequence length="233" mass="26144">MSRRRTLYLAGLLPLLLVLLFSAKVALMLTHDDHGRGSFDDTRYDDAAAQFSHNRSLNVFESWVAAFDEGAARFANGDDDGAVTAYRAALEDVPIEDECTVRINLALAEEAIGDAKIKMPDRDAALEAWRAGVKALEDGDCPVDSGRGADQTADAKAVDERLKQKIDQEESQGGQDQQQQHQDHQEQQGQQHDEQDREQRLQQRNQKGLTDQKQNDELQHELDSDLNFDGQQW</sequence>
<evidence type="ECO:0000256" key="1">
    <source>
        <dbReference type="SAM" id="MobiDB-lite"/>
    </source>
</evidence>
<feature type="compositionally biased region" description="Low complexity" evidence="1">
    <location>
        <begin position="171"/>
        <end position="180"/>
    </location>
</feature>
<evidence type="ECO:0000313" key="2">
    <source>
        <dbReference type="EMBL" id="GAA3803668.1"/>
    </source>
</evidence>
<feature type="compositionally biased region" description="Basic and acidic residues" evidence="1">
    <location>
        <begin position="156"/>
        <end position="168"/>
    </location>
</feature>
<dbReference type="EMBL" id="BAABAH010000001">
    <property type="protein sequence ID" value="GAA3803668.1"/>
    <property type="molecule type" value="Genomic_DNA"/>
</dbReference>
<feature type="compositionally biased region" description="Basic and acidic residues" evidence="1">
    <location>
        <begin position="213"/>
        <end position="223"/>
    </location>
</feature>
<organism evidence="2 3">
    <name type="scientific">Nocardioides panacisoli</name>
    <dbReference type="NCBI Taxonomy" id="627624"/>
    <lineage>
        <taxon>Bacteria</taxon>
        <taxon>Bacillati</taxon>
        <taxon>Actinomycetota</taxon>
        <taxon>Actinomycetes</taxon>
        <taxon>Propionibacteriales</taxon>
        <taxon>Nocardioidaceae</taxon>
        <taxon>Nocardioides</taxon>
    </lineage>
</organism>
<reference evidence="3" key="1">
    <citation type="journal article" date="2019" name="Int. J. Syst. Evol. Microbiol.">
        <title>The Global Catalogue of Microorganisms (GCM) 10K type strain sequencing project: providing services to taxonomists for standard genome sequencing and annotation.</title>
        <authorList>
            <consortium name="The Broad Institute Genomics Platform"/>
            <consortium name="The Broad Institute Genome Sequencing Center for Infectious Disease"/>
            <person name="Wu L."/>
            <person name="Ma J."/>
        </authorList>
    </citation>
    <scope>NUCLEOTIDE SEQUENCE [LARGE SCALE GENOMIC DNA]</scope>
    <source>
        <strain evidence="3">JCM 16953</strain>
    </source>
</reference>
<proteinExistence type="predicted"/>
<gene>
    <name evidence="2" type="ORF">GCM10022242_03560</name>
</gene>
<feature type="compositionally biased region" description="Basic and acidic residues" evidence="1">
    <location>
        <begin position="181"/>
        <end position="201"/>
    </location>
</feature>
<protein>
    <recommendedName>
        <fullName evidence="4">Tetratricopeptide repeat protein</fullName>
    </recommendedName>
</protein>
<evidence type="ECO:0008006" key="4">
    <source>
        <dbReference type="Google" id="ProtNLM"/>
    </source>
</evidence>
<accession>A0ABP7I115</accession>
<feature type="region of interest" description="Disordered" evidence="1">
    <location>
        <begin position="137"/>
        <end position="233"/>
    </location>
</feature>
<dbReference type="Proteomes" id="UP001501821">
    <property type="component" value="Unassembled WGS sequence"/>
</dbReference>
<evidence type="ECO:0000313" key="3">
    <source>
        <dbReference type="Proteomes" id="UP001501821"/>
    </source>
</evidence>
<dbReference type="RefSeq" id="WP_344772059.1">
    <property type="nucleotide sequence ID" value="NZ_BAABAH010000001.1"/>
</dbReference>
<comment type="caution">
    <text evidence="2">The sequence shown here is derived from an EMBL/GenBank/DDBJ whole genome shotgun (WGS) entry which is preliminary data.</text>
</comment>